<dbReference type="GO" id="GO:0019450">
    <property type="term" value="P:L-cysteine catabolic process to pyruvate"/>
    <property type="evidence" value="ECO:0007669"/>
    <property type="project" value="TreeGrafter"/>
</dbReference>
<dbReference type="PIRSF" id="PIRSF001434">
    <property type="entry name" value="CGS"/>
    <property type="match status" value="1"/>
</dbReference>
<comment type="pathway">
    <text evidence="5">Amino-acid biosynthesis; L-methionine biosynthesis via de novo pathway; L-homocysteine from L-cystathionine: step 1/1.</text>
</comment>
<evidence type="ECO:0000256" key="8">
    <source>
        <dbReference type="PIRSR" id="PIRSR001434-2"/>
    </source>
</evidence>
<dbReference type="SUPFAM" id="SSF53383">
    <property type="entry name" value="PLP-dependent transferases"/>
    <property type="match status" value="1"/>
</dbReference>
<reference evidence="11" key="1">
    <citation type="submission" date="2017-06" db="EMBL/GenBank/DDBJ databases">
        <authorList>
            <person name="Varghese N."/>
            <person name="Submissions S."/>
        </authorList>
    </citation>
    <scope>NUCLEOTIDE SEQUENCE [LARGE SCALE GENOMIC DNA]</scope>
    <source>
        <strain evidence="11">DSM 137</strain>
    </source>
</reference>
<dbReference type="InterPro" id="IPR015424">
    <property type="entry name" value="PyrdxlP-dep_Trfase"/>
</dbReference>
<evidence type="ECO:0000256" key="4">
    <source>
        <dbReference type="ARBA" id="ARBA00023239"/>
    </source>
</evidence>
<evidence type="ECO:0000256" key="6">
    <source>
        <dbReference type="ARBA" id="ARBA00047517"/>
    </source>
</evidence>
<name>A0A212RXX9_RHOAC</name>
<evidence type="ECO:0000256" key="9">
    <source>
        <dbReference type="RuleBase" id="RU362118"/>
    </source>
</evidence>
<keyword evidence="3 8" id="KW-0663">Pyridoxal phosphate</keyword>
<dbReference type="InterPro" id="IPR000277">
    <property type="entry name" value="Cys/Met-Metab_PyrdxlP-dep_enz"/>
</dbReference>
<evidence type="ECO:0000313" key="11">
    <source>
        <dbReference type="Proteomes" id="UP000198418"/>
    </source>
</evidence>
<comment type="catalytic activity">
    <reaction evidence="6">
        <text>L,L-cystathionine + H2O = L-homocysteine + pyruvate + NH4(+)</text>
        <dbReference type="Rhea" id="RHEA:13965"/>
        <dbReference type="ChEBI" id="CHEBI:15361"/>
        <dbReference type="ChEBI" id="CHEBI:15377"/>
        <dbReference type="ChEBI" id="CHEBI:28938"/>
        <dbReference type="ChEBI" id="CHEBI:58161"/>
        <dbReference type="ChEBI" id="CHEBI:58199"/>
    </reaction>
</comment>
<dbReference type="InterPro" id="IPR015421">
    <property type="entry name" value="PyrdxlP-dep_Trfase_major"/>
</dbReference>
<dbReference type="InterPro" id="IPR054542">
    <property type="entry name" value="Cys_met_metab_PP"/>
</dbReference>
<dbReference type="GO" id="GO:0030170">
    <property type="term" value="F:pyridoxal phosphate binding"/>
    <property type="evidence" value="ECO:0007669"/>
    <property type="project" value="InterPro"/>
</dbReference>
<evidence type="ECO:0000256" key="7">
    <source>
        <dbReference type="ARBA" id="ARBA00047625"/>
    </source>
</evidence>
<dbReference type="InterPro" id="IPR006233">
    <property type="entry name" value="Cys_b_lyase_bac"/>
</dbReference>
<accession>A0A212RXX9</accession>
<organism evidence="10 11">
    <name type="scientific">Rhodoblastus acidophilus</name>
    <name type="common">Rhodopseudomonas acidophila</name>
    <dbReference type="NCBI Taxonomy" id="1074"/>
    <lineage>
        <taxon>Bacteria</taxon>
        <taxon>Pseudomonadati</taxon>
        <taxon>Pseudomonadota</taxon>
        <taxon>Alphaproteobacteria</taxon>
        <taxon>Hyphomicrobiales</taxon>
        <taxon>Rhodoblastaceae</taxon>
        <taxon>Rhodoblastus</taxon>
    </lineage>
</organism>
<keyword evidence="11" id="KW-1185">Reference proteome</keyword>
<evidence type="ECO:0000313" key="10">
    <source>
        <dbReference type="EMBL" id="SNB77506.1"/>
    </source>
</evidence>
<dbReference type="PANTHER" id="PTHR43500:SF1">
    <property type="entry name" value="CYSTATHIONINE BETA-LYASE-RELATED"/>
    <property type="match status" value="1"/>
</dbReference>
<dbReference type="Gene3D" id="3.40.640.10">
    <property type="entry name" value="Type I PLP-dependent aspartate aminotransferase-like (Major domain)"/>
    <property type="match status" value="1"/>
</dbReference>
<sequence length="396" mass="42929">MSKSTPQSRKAMRARTKIVYAGRAPEDQFGFVNTPIYRGSTVLFPDVATLESRAGTRFRYGTYGTPTTEALEQAWSEISGAADTVLAPSGLAACCLALLTALSSGDHVLVTDSAYGPTRSFCEAFLTRMGIETTFYDPLVGAGIAALFRPNTRAVLVEAPGSQSFEIQDIPAIAAVAHERNACVIMDNTWATPLFFPAHERGVDLSADAGTKYLSGHSDLLLGLVSANAKWAKKLRQTYQLFSNCAGQEDAWLALRGLRTMDLRLREAEKQGLALARWLESRPEVSRVLHPALESHPGHAIWKRDFLGSTGLFSVILKPASDQAVAAMLDGLELFGLGYSWGGFESLVVPFDCSSYRAASVWAPEGPALRFSVGLEDIEDLQDDLDKGFARLRAQA</sequence>
<dbReference type="InterPro" id="IPR015422">
    <property type="entry name" value="PyrdxlP-dep_Trfase_small"/>
</dbReference>
<dbReference type="PROSITE" id="PS00868">
    <property type="entry name" value="CYS_MET_METAB_PP"/>
    <property type="match status" value="1"/>
</dbReference>
<comment type="similarity">
    <text evidence="2 9">Belongs to the trans-sulfuration enzymes family.</text>
</comment>
<comment type="cofactor">
    <cofactor evidence="1 9">
        <name>pyridoxal 5'-phosphate</name>
        <dbReference type="ChEBI" id="CHEBI:597326"/>
    </cofactor>
</comment>
<dbReference type="Proteomes" id="UP000198418">
    <property type="component" value="Unassembled WGS sequence"/>
</dbReference>
<dbReference type="Gene3D" id="3.90.1150.10">
    <property type="entry name" value="Aspartate Aminotransferase, domain 1"/>
    <property type="match status" value="1"/>
</dbReference>
<dbReference type="FunFam" id="3.40.640.10:FF:000046">
    <property type="entry name" value="Cystathionine gamma-lyase"/>
    <property type="match status" value="1"/>
</dbReference>
<dbReference type="AlphaFoldDB" id="A0A212RXX9"/>
<comment type="catalytic activity">
    <reaction evidence="7">
        <text>an S-substituted L-cysteine + H2O = a thiol + pyruvate + NH4(+)</text>
        <dbReference type="Rhea" id="RHEA:18121"/>
        <dbReference type="ChEBI" id="CHEBI:15361"/>
        <dbReference type="ChEBI" id="CHEBI:15377"/>
        <dbReference type="ChEBI" id="CHEBI:28938"/>
        <dbReference type="ChEBI" id="CHEBI:29256"/>
        <dbReference type="ChEBI" id="CHEBI:58717"/>
        <dbReference type="EC" id="4.4.1.13"/>
    </reaction>
</comment>
<protein>
    <submittedName>
        <fullName evidence="10">Cystathionine beta-lyase</fullName>
    </submittedName>
</protein>
<keyword evidence="4 10" id="KW-0456">Lyase</keyword>
<evidence type="ECO:0000256" key="1">
    <source>
        <dbReference type="ARBA" id="ARBA00001933"/>
    </source>
</evidence>
<proteinExistence type="inferred from homology"/>
<evidence type="ECO:0000256" key="3">
    <source>
        <dbReference type="ARBA" id="ARBA00022898"/>
    </source>
</evidence>
<dbReference type="RefSeq" id="WP_088521521.1">
    <property type="nucleotide sequence ID" value="NZ_FYDG01000008.1"/>
</dbReference>
<dbReference type="NCBIfam" id="TIGR01324">
    <property type="entry name" value="cysta_beta_ly_B"/>
    <property type="match status" value="1"/>
</dbReference>
<feature type="modified residue" description="N6-(pyridoxal phosphate)lysine" evidence="8">
    <location>
        <position position="212"/>
    </location>
</feature>
<evidence type="ECO:0000256" key="5">
    <source>
        <dbReference type="ARBA" id="ARBA00046315"/>
    </source>
</evidence>
<dbReference type="Pfam" id="PF01053">
    <property type="entry name" value="Cys_Met_Meta_PP"/>
    <property type="match status" value="1"/>
</dbReference>
<dbReference type="GO" id="GO:0019346">
    <property type="term" value="P:transsulfuration"/>
    <property type="evidence" value="ECO:0007669"/>
    <property type="project" value="InterPro"/>
</dbReference>
<dbReference type="GO" id="GO:0047804">
    <property type="term" value="F:cysteine-S-conjugate beta-lyase activity"/>
    <property type="evidence" value="ECO:0007669"/>
    <property type="project" value="UniProtKB-EC"/>
</dbReference>
<gene>
    <name evidence="10" type="ORF">SAMN06265338_108146</name>
</gene>
<dbReference type="PANTHER" id="PTHR43500">
    <property type="entry name" value="CYSTATHIONINE BETA-LYASE-RELATED"/>
    <property type="match status" value="1"/>
</dbReference>
<dbReference type="EMBL" id="FYDG01000008">
    <property type="protein sequence ID" value="SNB77506.1"/>
    <property type="molecule type" value="Genomic_DNA"/>
</dbReference>
<dbReference type="OrthoDB" id="9790858at2"/>
<evidence type="ECO:0000256" key="2">
    <source>
        <dbReference type="ARBA" id="ARBA00009077"/>
    </source>
</evidence>